<evidence type="ECO:0000256" key="1">
    <source>
        <dbReference type="SAM" id="MobiDB-lite"/>
    </source>
</evidence>
<organism evidence="2 3">
    <name type="scientific">Dipteronia sinensis</name>
    <dbReference type="NCBI Taxonomy" id="43782"/>
    <lineage>
        <taxon>Eukaryota</taxon>
        <taxon>Viridiplantae</taxon>
        <taxon>Streptophyta</taxon>
        <taxon>Embryophyta</taxon>
        <taxon>Tracheophyta</taxon>
        <taxon>Spermatophyta</taxon>
        <taxon>Magnoliopsida</taxon>
        <taxon>eudicotyledons</taxon>
        <taxon>Gunneridae</taxon>
        <taxon>Pentapetalae</taxon>
        <taxon>rosids</taxon>
        <taxon>malvids</taxon>
        <taxon>Sapindales</taxon>
        <taxon>Sapindaceae</taxon>
        <taxon>Hippocastanoideae</taxon>
        <taxon>Acereae</taxon>
        <taxon>Dipteronia</taxon>
    </lineage>
</organism>
<accession>A0AAE0A1F1</accession>
<reference evidence="2" key="1">
    <citation type="journal article" date="2023" name="Plant J.">
        <title>Genome sequences and population genomics provide insights into the demographic history, inbreeding, and mutation load of two 'living fossil' tree species of Dipteronia.</title>
        <authorList>
            <person name="Feng Y."/>
            <person name="Comes H.P."/>
            <person name="Chen J."/>
            <person name="Zhu S."/>
            <person name="Lu R."/>
            <person name="Zhang X."/>
            <person name="Li P."/>
            <person name="Qiu J."/>
            <person name="Olsen K.M."/>
            <person name="Qiu Y."/>
        </authorList>
    </citation>
    <scope>NUCLEOTIDE SEQUENCE</scope>
    <source>
        <strain evidence="2">NBL</strain>
    </source>
</reference>
<keyword evidence="3" id="KW-1185">Reference proteome</keyword>
<evidence type="ECO:0000313" key="2">
    <source>
        <dbReference type="EMBL" id="KAK3198843.1"/>
    </source>
</evidence>
<dbReference type="EMBL" id="JANJYJ010000007">
    <property type="protein sequence ID" value="KAK3198843.1"/>
    <property type="molecule type" value="Genomic_DNA"/>
</dbReference>
<proteinExistence type="predicted"/>
<dbReference type="Proteomes" id="UP001281410">
    <property type="component" value="Unassembled WGS sequence"/>
</dbReference>
<feature type="region of interest" description="Disordered" evidence="1">
    <location>
        <begin position="180"/>
        <end position="243"/>
    </location>
</feature>
<sequence>MAAVSFFYYVALMFPFQNNPQNVNNMLDDSEEGLDYEPYSDSIVNEEEGDESEDNLWLRKYMVRFQEKQAEVEKWTDNLTLYVRNRIKEVSEDAKYLQVWYGRGDYHETVDWRRKTNIVHLGHRTCDCELWQMAECRRLPHIPPDIKSRVGKPKKSRRREVDECRPRNVRCTNCKHYGHNRSTCTNPRNPSTGFEKRRNRQPRRRIKVRSETGAGVVQGSQGGTFVHSNLTDIGSQNGSTSQM</sequence>
<gene>
    <name evidence="2" type="ORF">Dsin_022258</name>
</gene>
<comment type="caution">
    <text evidence="2">The sequence shown here is derived from an EMBL/GenBank/DDBJ whole genome shotgun (WGS) entry which is preliminary data.</text>
</comment>
<name>A0AAE0A1F1_9ROSI</name>
<feature type="compositionally biased region" description="Polar residues" evidence="1">
    <location>
        <begin position="180"/>
        <end position="192"/>
    </location>
</feature>
<feature type="compositionally biased region" description="Polar residues" evidence="1">
    <location>
        <begin position="226"/>
        <end position="243"/>
    </location>
</feature>
<protein>
    <submittedName>
        <fullName evidence="2">Uncharacterized protein</fullName>
    </submittedName>
</protein>
<feature type="compositionally biased region" description="Basic residues" evidence="1">
    <location>
        <begin position="197"/>
        <end position="207"/>
    </location>
</feature>
<evidence type="ECO:0000313" key="3">
    <source>
        <dbReference type="Proteomes" id="UP001281410"/>
    </source>
</evidence>
<dbReference type="AlphaFoldDB" id="A0AAE0A1F1"/>